<dbReference type="SUPFAM" id="SSF46785">
    <property type="entry name" value="Winged helix' DNA-binding domain"/>
    <property type="match status" value="1"/>
</dbReference>
<protein>
    <submittedName>
        <fullName evidence="4">DeoR/GlpR family DNA-binding transcription regulator</fullName>
    </submittedName>
</protein>
<dbReference type="InterPro" id="IPR037171">
    <property type="entry name" value="NagB/RpiA_transferase-like"/>
</dbReference>
<dbReference type="PANTHER" id="PTHR30363">
    <property type="entry name" value="HTH-TYPE TRANSCRIPTIONAL REGULATOR SRLR-RELATED"/>
    <property type="match status" value="1"/>
</dbReference>
<dbReference type="InterPro" id="IPR001034">
    <property type="entry name" value="DeoR_HTH"/>
</dbReference>
<organism evidence="4 5">
    <name type="scientific">Cohnella hashimotonis</name>
    <dbReference type="NCBI Taxonomy" id="2826895"/>
    <lineage>
        <taxon>Bacteria</taxon>
        <taxon>Bacillati</taxon>
        <taxon>Bacillota</taxon>
        <taxon>Bacilli</taxon>
        <taxon>Bacillales</taxon>
        <taxon>Paenibacillaceae</taxon>
        <taxon>Cohnella</taxon>
    </lineage>
</organism>
<keyword evidence="1" id="KW-0805">Transcription regulation</keyword>
<dbReference type="Pfam" id="PF00455">
    <property type="entry name" value="DeoRC"/>
    <property type="match status" value="1"/>
</dbReference>
<evidence type="ECO:0000313" key="4">
    <source>
        <dbReference type="EMBL" id="MDI4647765.1"/>
    </source>
</evidence>
<dbReference type="SUPFAM" id="SSF100950">
    <property type="entry name" value="NagB/RpiA/CoA transferase-like"/>
    <property type="match status" value="1"/>
</dbReference>
<proteinExistence type="predicted"/>
<dbReference type="SMART" id="SM01134">
    <property type="entry name" value="DeoRC"/>
    <property type="match status" value="1"/>
</dbReference>
<dbReference type="EMBL" id="JAGRPV010000001">
    <property type="protein sequence ID" value="MDI4647765.1"/>
    <property type="molecule type" value="Genomic_DNA"/>
</dbReference>
<dbReference type="Gene3D" id="1.10.10.10">
    <property type="entry name" value="Winged helix-like DNA-binding domain superfamily/Winged helix DNA-binding domain"/>
    <property type="match status" value="1"/>
</dbReference>
<dbReference type="PROSITE" id="PS51000">
    <property type="entry name" value="HTH_DEOR_2"/>
    <property type="match status" value="1"/>
</dbReference>
<dbReference type="InterPro" id="IPR036388">
    <property type="entry name" value="WH-like_DNA-bd_sf"/>
</dbReference>
<reference evidence="4" key="1">
    <citation type="submission" date="2023-04" db="EMBL/GenBank/DDBJ databases">
        <title>Comparative genomic analysis of Cohnella hashimotonis sp. nov., isolated from the International Space Station.</title>
        <authorList>
            <person name="Venkateswaran K."/>
            <person name="Simpson A."/>
        </authorList>
    </citation>
    <scope>NUCLEOTIDE SEQUENCE</scope>
    <source>
        <strain evidence="4">F6_2S_P_1</strain>
    </source>
</reference>
<dbReference type="SMART" id="SM00420">
    <property type="entry name" value="HTH_DEOR"/>
    <property type="match status" value="1"/>
</dbReference>
<dbReference type="RefSeq" id="WP_282910513.1">
    <property type="nucleotide sequence ID" value="NZ_JAGRPV010000001.1"/>
</dbReference>
<dbReference type="Pfam" id="PF08220">
    <property type="entry name" value="HTH_DeoR"/>
    <property type="match status" value="1"/>
</dbReference>
<evidence type="ECO:0000313" key="5">
    <source>
        <dbReference type="Proteomes" id="UP001161691"/>
    </source>
</evidence>
<dbReference type="Proteomes" id="UP001161691">
    <property type="component" value="Unassembled WGS sequence"/>
</dbReference>
<keyword evidence="4" id="KW-0238">DNA-binding</keyword>
<evidence type="ECO:0000259" key="3">
    <source>
        <dbReference type="PROSITE" id="PS51000"/>
    </source>
</evidence>
<evidence type="ECO:0000256" key="1">
    <source>
        <dbReference type="ARBA" id="ARBA00023015"/>
    </source>
</evidence>
<sequence length="257" mass="29095">MEELDIDERRKRILDLLHREGKIKVAELSKLFGTSEVTIRSDLDELAAQELLQRTHGGAISTYKSYYNMNFQDRMETHKEEKKRIAIEAAAQISDGDTLILGSGTTPLYVMRELINHKNLIIITNSLSIAQEAGYSRNVHVVVLLGGNLNVPYQFVSGDDTISQLNKYKADKLILSSDGVSADYGISTYHHLEAELYRHMIARVDKTILVADYTKIGRSNFSLIERVEKADCLITNHNANKEEIEAFKERGIEVRLV</sequence>
<dbReference type="PRINTS" id="PR00037">
    <property type="entry name" value="HTHLACR"/>
</dbReference>
<dbReference type="InterPro" id="IPR014036">
    <property type="entry name" value="DeoR-like_C"/>
</dbReference>
<dbReference type="Gene3D" id="3.40.50.1360">
    <property type="match status" value="1"/>
</dbReference>
<keyword evidence="5" id="KW-1185">Reference proteome</keyword>
<dbReference type="InterPro" id="IPR036390">
    <property type="entry name" value="WH_DNA-bd_sf"/>
</dbReference>
<gene>
    <name evidence="4" type="ORF">KB449_22625</name>
</gene>
<feature type="domain" description="HTH deoR-type" evidence="3">
    <location>
        <begin position="6"/>
        <end position="61"/>
    </location>
</feature>
<evidence type="ECO:0000256" key="2">
    <source>
        <dbReference type="ARBA" id="ARBA00023163"/>
    </source>
</evidence>
<dbReference type="InterPro" id="IPR050313">
    <property type="entry name" value="Carb_Metab_HTH_regulators"/>
</dbReference>
<dbReference type="GO" id="GO:0003677">
    <property type="term" value="F:DNA binding"/>
    <property type="evidence" value="ECO:0007669"/>
    <property type="project" value="UniProtKB-KW"/>
</dbReference>
<keyword evidence="2" id="KW-0804">Transcription</keyword>
<dbReference type="PANTHER" id="PTHR30363:SF44">
    <property type="entry name" value="AGA OPERON TRANSCRIPTIONAL REPRESSOR-RELATED"/>
    <property type="match status" value="1"/>
</dbReference>
<name>A0ABT6TM08_9BACL</name>
<comment type="caution">
    <text evidence="4">The sequence shown here is derived from an EMBL/GenBank/DDBJ whole genome shotgun (WGS) entry which is preliminary data.</text>
</comment>
<accession>A0ABT6TM08</accession>